<keyword evidence="2" id="KW-0106">Calcium</keyword>
<reference evidence="7" key="1">
    <citation type="journal article" date="2023" name="Commun. Biol.">
        <title>Genome analysis of Parmales, the sister group of diatoms, reveals the evolutionary specialization of diatoms from phago-mixotrophs to photoautotrophs.</title>
        <authorList>
            <person name="Ban H."/>
            <person name="Sato S."/>
            <person name="Yoshikawa S."/>
            <person name="Yamada K."/>
            <person name="Nakamura Y."/>
            <person name="Ichinomiya M."/>
            <person name="Sato N."/>
            <person name="Blanc-Mathieu R."/>
            <person name="Endo H."/>
            <person name="Kuwata A."/>
            <person name="Ogata H."/>
        </authorList>
    </citation>
    <scope>NUCLEOTIDE SEQUENCE [LARGE SCALE GENOMIC DNA]</scope>
</reference>
<gene>
    <name evidence="6" type="ORF">TL16_g02237</name>
</gene>
<feature type="non-terminal residue" evidence="6">
    <location>
        <position position="1"/>
    </location>
</feature>
<protein>
    <recommendedName>
        <fullName evidence="5">Sulfatase N-terminal domain-containing protein</fullName>
    </recommendedName>
</protein>
<feature type="domain" description="Sulfatase N-terminal" evidence="5">
    <location>
        <begin position="2"/>
        <end position="69"/>
    </location>
</feature>
<evidence type="ECO:0000256" key="2">
    <source>
        <dbReference type="ARBA" id="ARBA00022837"/>
    </source>
</evidence>
<organism evidence="6 7">
    <name type="scientific">Triparma laevis f. inornata</name>
    <dbReference type="NCBI Taxonomy" id="1714386"/>
    <lineage>
        <taxon>Eukaryota</taxon>
        <taxon>Sar</taxon>
        <taxon>Stramenopiles</taxon>
        <taxon>Ochrophyta</taxon>
        <taxon>Bolidophyceae</taxon>
        <taxon>Parmales</taxon>
        <taxon>Triparmaceae</taxon>
        <taxon>Triparma</taxon>
    </lineage>
</organism>
<dbReference type="InterPro" id="IPR000917">
    <property type="entry name" value="Sulfatase_N"/>
</dbReference>
<evidence type="ECO:0000313" key="6">
    <source>
        <dbReference type="EMBL" id="GMH56874.1"/>
    </source>
</evidence>
<evidence type="ECO:0000259" key="5">
    <source>
        <dbReference type="Pfam" id="PF00884"/>
    </source>
</evidence>
<dbReference type="EMBL" id="BLQM01000054">
    <property type="protein sequence ID" value="GMH56874.1"/>
    <property type="molecule type" value="Genomic_DNA"/>
</dbReference>
<dbReference type="Gene3D" id="3.40.720.10">
    <property type="entry name" value="Alkaline Phosphatase, subunit A"/>
    <property type="match status" value="2"/>
</dbReference>
<evidence type="ECO:0000256" key="4">
    <source>
        <dbReference type="SAM" id="Phobius"/>
    </source>
</evidence>
<accession>A0A9W6ZUP8</accession>
<dbReference type="PANTHER" id="PTHR10342:SF274">
    <property type="entry name" value="ARYLSULFATASE B"/>
    <property type="match status" value="1"/>
</dbReference>
<dbReference type="AlphaFoldDB" id="A0A9W6ZUP8"/>
<dbReference type="SUPFAM" id="SSF53649">
    <property type="entry name" value="Alkaline phosphatase-like"/>
    <property type="match status" value="1"/>
</dbReference>
<dbReference type="InterPro" id="IPR017850">
    <property type="entry name" value="Alkaline_phosphatase_core_sf"/>
</dbReference>
<dbReference type="GO" id="GO:0008484">
    <property type="term" value="F:sulfuric ester hydrolase activity"/>
    <property type="evidence" value="ECO:0007669"/>
    <property type="project" value="InterPro"/>
</dbReference>
<name>A0A9W6ZUP8_9STRA</name>
<sequence length="318" mass="34621">KLDTEIGELVDALKAKGMWDNTLLAMFSDNGGPIYIDVDDRGFESYNGGANNYPLRGGKLGNAEGGIRVRHLLQHCGDFNIRSKGKPHGTTPIDSLDLWPYISGEVPKSPREEVYLSAAKNSYPGVTTGDPYVQAFIDKEGYKLVTGQIYDGVRTGPIYPNATSFWKEFPTLEFPTLEWIYDCGGNTSATLDFGNPIFVEGEGYEGACLFNVFEDPYELNRLDTSTPEYAAIALRLSERMEALTMTATPLEPVAELTNFACDYVTDYWGGWLGPWIAIVVPGEGEEEDNGATDNGATAAAGLSIGLTLVAILVGWLIV</sequence>
<dbReference type="Pfam" id="PF00884">
    <property type="entry name" value="Sulfatase"/>
    <property type="match status" value="1"/>
</dbReference>
<keyword evidence="4" id="KW-0472">Membrane</keyword>
<dbReference type="PANTHER" id="PTHR10342">
    <property type="entry name" value="ARYLSULFATASE"/>
    <property type="match status" value="1"/>
</dbReference>
<keyword evidence="1" id="KW-0479">Metal-binding</keyword>
<feature type="transmembrane region" description="Helical" evidence="4">
    <location>
        <begin position="298"/>
        <end position="317"/>
    </location>
</feature>
<evidence type="ECO:0000256" key="3">
    <source>
        <dbReference type="ARBA" id="ARBA00023180"/>
    </source>
</evidence>
<evidence type="ECO:0000256" key="1">
    <source>
        <dbReference type="ARBA" id="ARBA00022723"/>
    </source>
</evidence>
<keyword evidence="3" id="KW-0325">Glycoprotein</keyword>
<comment type="caution">
    <text evidence="6">The sequence shown here is derived from an EMBL/GenBank/DDBJ whole genome shotgun (WGS) entry which is preliminary data.</text>
</comment>
<keyword evidence="4" id="KW-1133">Transmembrane helix</keyword>
<dbReference type="GO" id="GO:0046872">
    <property type="term" value="F:metal ion binding"/>
    <property type="evidence" value="ECO:0007669"/>
    <property type="project" value="UniProtKB-KW"/>
</dbReference>
<evidence type="ECO:0000313" key="7">
    <source>
        <dbReference type="Proteomes" id="UP001162640"/>
    </source>
</evidence>
<keyword evidence="4" id="KW-0812">Transmembrane</keyword>
<dbReference type="InterPro" id="IPR047115">
    <property type="entry name" value="ARSB"/>
</dbReference>
<dbReference type="Gene3D" id="3.30.1120.10">
    <property type="match status" value="1"/>
</dbReference>
<dbReference type="Proteomes" id="UP001162640">
    <property type="component" value="Unassembled WGS sequence"/>
</dbReference>
<proteinExistence type="predicted"/>